<protein>
    <submittedName>
        <fullName evidence="1">Uncharacterized protein</fullName>
    </submittedName>
</protein>
<accession>A0A0E9QLS1</accession>
<reference evidence="1" key="2">
    <citation type="journal article" date="2015" name="Fish Shellfish Immunol.">
        <title>Early steps in the European eel (Anguilla anguilla)-Vibrio vulnificus interaction in the gills: Role of the RtxA13 toxin.</title>
        <authorList>
            <person name="Callol A."/>
            <person name="Pajuelo D."/>
            <person name="Ebbesson L."/>
            <person name="Teles M."/>
            <person name="MacKenzie S."/>
            <person name="Amaro C."/>
        </authorList>
    </citation>
    <scope>NUCLEOTIDE SEQUENCE</scope>
</reference>
<organism evidence="1">
    <name type="scientific">Anguilla anguilla</name>
    <name type="common">European freshwater eel</name>
    <name type="synonym">Muraena anguilla</name>
    <dbReference type="NCBI Taxonomy" id="7936"/>
    <lineage>
        <taxon>Eukaryota</taxon>
        <taxon>Metazoa</taxon>
        <taxon>Chordata</taxon>
        <taxon>Craniata</taxon>
        <taxon>Vertebrata</taxon>
        <taxon>Euteleostomi</taxon>
        <taxon>Actinopterygii</taxon>
        <taxon>Neopterygii</taxon>
        <taxon>Teleostei</taxon>
        <taxon>Anguilliformes</taxon>
        <taxon>Anguillidae</taxon>
        <taxon>Anguilla</taxon>
    </lineage>
</organism>
<reference evidence="1" key="1">
    <citation type="submission" date="2014-11" db="EMBL/GenBank/DDBJ databases">
        <authorList>
            <person name="Amaro Gonzalez C."/>
        </authorList>
    </citation>
    <scope>NUCLEOTIDE SEQUENCE</scope>
</reference>
<name>A0A0E9QLS1_ANGAN</name>
<dbReference type="AlphaFoldDB" id="A0A0E9QLS1"/>
<proteinExistence type="predicted"/>
<evidence type="ECO:0000313" key="1">
    <source>
        <dbReference type="EMBL" id="JAH17255.1"/>
    </source>
</evidence>
<dbReference type="EMBL" id="GBXM01091322">
    <property type="protein sequence ID" value="JAH17255.1"/>
    <property type="molecule type" value="Transcribed_RNA"/>
</dbReference>
<sequence length="46" mass="5542">MVTHHLVVAWGLLLLWKRDKHFFFHFVRPVLLPLLIQSRLIKHIGD</sequence>